<dbReference type="KEGG" id="sind:110012728"/>
<protein>
    <submittedName>
        <fullName evidence="3">Uncharacterized protein LOC110012728</fullName>
    </submittedName>
</protein>
<feature type="compositionally biased region" description="Basic and acidic residues" evidence="1">
    <location>
        <begin position="16"/>
        <end position="28"/>
    </location>
</feature>
<evidence type="ECO:0000313" key="2">
    <source>
        <dbReference type="Proteomes" id="UP000504604"/>
    </source>
</evidence>
<accession>A0A8M8V210</accession>
<sequence length="119" mass="13387">MINSKDGILNKKRLKSREDDMPLKDDLHSCNNADEASKTYYDLCSIDESSSNKKQKTNSRNSFSVPRSCSLVSTDAPYQVHDSSYFKNPRQEEIDTEETSSKNGATNLRISGDQTIGEE</sequence>
<reference evidence="3" key="1">
    <citation type="submission" date="2025-08" db="UniProtKB">
        <authorList>
            <consortium name="RefSeq"/>
        </authorList>
    </citation>
    <scope>IDENTIFICATION</scope>
</reference>
<proteinExistence type="predicted"/>
<feature type="region of interest" description="Disordered" evidence="1">
    <location>
        <begin position="81"/>
        <end position="119"/>
    </location>
</feature>
<dbReference type="OrthoDB" id="10461456at2759"/>
<dbReference type="Proteomes" id="UP000504604">
    <property type="component" value="Linkage group LG10"/>
</dbReference>
<feature type="region of interest" description="Disordered" evidence="1">
    <location>
        <begin position="49"/>
        <end position="68"/>
    </location>
</feature>
<evidence type="ECO:0000256" key="1">
    <source>
        <dbReference type="SAM" id="MobiDB-lite"/>
    </source>
</evidence>
<name>A0A8M8V210_SESIN</name>
<evidence type="ECO:0000313" key="3">
    <source>
        <dbReference type="RefSeq" id="XP_020553118.1"/>
    </source>
</evidence>
<gene>
    <name evidence="3" type="primary">LOC110012728</name>
</gene>
<feature type="compositionally biased region" description="Polar residues" evidence="1">
    <location>
        <begin position="58"/>
        <end position="68"/>
    </location>
</feature>
<dbReference type="AlphaFoldDB" id="A0A8M8V210"/>
<keyword evidence="2" id="KW-1185">Reference proteome</keyword>
<dbReference type="RefSeq" id="XP_020553118.1">
    <property type="nucleotide sequence ID" value="XM_020697459.1"/>
</dbReference>
<feature type="region of interest" description="Disordered" evidence="1">
    <location>
        <begin position="1"/>
        <end position="31"/>
    </location>
</feature>
<dbReference type="GeneID" id="110012728"/>
<organism evidence="2 3">
    <name type="scientific">Sesamum indicum</name>
    <name type="common">Oriental sesame</name>
    <name type="synonym">Sesamum orientale</name>
    <dbReference type="NCBI Taxonomy" id="4182"/>
    <lineage>
        <taxon>Eukaryota</taxon>
        <taxon>Viridiplantae</taxon>
        <taxon>Streptophyta</taxon>
        <taxon>Embryophyta</taxon>
        <taxon>Tracheophyta</taxon>
        <taxon>Spermatophyta</taxon>
        <taxon>Magnoliopsida</taxon>
        <taxon>eudicotyledons</taxon>
        <taxon>Gunneridae</taxon>
        <taxon>Pentapetalae</taxon>
        <taxon>asterids</taxon>
        <taxon>lamiids</taxon>
        <taxon>Lamiales</taxon>
        <taxon>Pedaliaceae</taxon>
        <taxon>Sesamum</taxon>
    </lineage>
</organism>
<feature type="compositionally biased region" description="Polar residues" evidence="1">
    <location>
        <begin position="101"/>
        <end position="119"/>
    </location>
</feature>